<name>A0A6A4VSA7_AMPAM</name>
<dbReference type="OrthoDB" id="10253869at2759"/>
<evidence type="ECO:0000256" key="4">
    <source>
        <dbReference type="ARBA" id="ARBA00023140"/>
    </source>
</evidence>
<dbReference type="InterPro" id="IPR000873">
    <property type="entry name" value="AMP-dep_synth/lig_dom"/>
</dbReference>
<feature type="region of interest" description="Disordered" evidence="5">
    <location>
        <begin position="72"/>
        <end position="101"/>
    </location>
</feature>
<evidence type="ECO:0000256" key="5">
    <source>
        <dbReference type="SAM" id="MobiDB-lite"/>
    </source>
</evidence>
<feature type="domain" description="AMP-dependent synthetase/ligase" evidence="6">
    <location>
        <begin position="9"/>
        <end position="75"/>
    </location>
</feature>
<sequence>MDPEICHHSGTALTFAETYRNVLRVSAALHGRGYRHGDVVAAALPNCVELPILVYSCAARGIITTTMNPLYTEGESLEPHTSSGNRGSYNTRARSTLRIDR</sequence>
<comment type="subcellular location">
    <subcellularLocation>
        <location evidence="1">Peroxisome</location>
    </subcellularLocation>
</comment>
<dbReference type="PANTHER" id="PTHR24096">
    <property type="entry name" value="LONG-CHAIN-FATTY-ACID--COA LIGASE"/>
    <property type="match status" value="1"/>
</dbReference>
<dbReference type="PANTHER" id="PTHR24096:SF149">
    <property type="entry name" value="AMP-BINDING DOMAIN-CONTAINING PROTEIN-RELATED"/>
    <property type="match status" value="1"/>
</dbReference>
<dbReference type="GO" id="GO:0005777">
    <property type="term" value="C:peroxisome"/>
    <property type="evidence" value="ECO:0007669"/>
    <property type="project" value="UniProtKB-SubCell"/>
</dbReference>
<accession>A0A6A4VSA7</accession>
<comment type="caution">
    <text evidence="7">The sequence shown here is derived from an EMBL/GenBank/DDBJ whole genome shotgun (WGS) entry which is preliminary data.</text>
</comment>
<proteinExistence type="inferred from homology"/>
<dbReference type="Proteomes" id="UP000440578">
    <property type="component" value="Unassembled WGS sequence"/>
</dbReference>
<evidence type="ECO:0000313" key="8">
    <source>
        <dbReference type="Proteomes" id="UP000440578"/>
    </source>
</evidence>
<keyword evidence="3 7" id="KW-0436">Ligase</keyword>
<gene>
    <name evidence="7" type="primary">4CL4</name>
    <name evidence="7" type="ORF">FJT64_008632</name>
</gene>
<dbReference type="AlphaFoldDB" id="A0A6A4VSA7"/>
<organism evidence="7 8">
    <name type="scientific">Amphibalanus amphitrite</name>
    <name type="common">Striped barnacle</name>
    <name type="synonym">Balanus amphitrite</name>
    <dbReference type="NCBI Taxonomy" id="1232801"/>
    <lineage>
        <taxon>Eukaryota</taxon>
        <taxon>Metazoa</taxon>
        <taxon>Ecdysozoa</taxon>
        <taxon>Arthropoda</taxon>
        <taxon>Crustacea</taxon>
        <taxon>Multicrustacea</taxon>
        <taxon>Cirripedia</taxon>
        <taxon>Thoracica</taxon>
        <taxon>Thoracicalcarea</taxon>
        <taxon>Balanomorpha</taxon>
        <taxon>Balanoidea</taxon>
        <taxon>Balanidae</taxon>
        <taxon>Amphibalaninae</taxon>
        <taxon>Amphibalanus</taxon>
    </lineage>
</organism>
<dbReference type="EMBL" id="VIIS01001734">
    <property type="protein sequence ID" value="KAF0293602.1"/>
    <property type="molecule type" value="Genomic_DNA"/>
</dbReference>
<evidence type="ECO:0000256" key="3">
    <source>
        <dbReference type="ARBA" id="ARBA00022598"/>
    </source>
</evidence>
<keyword evidence="4" id="KW-0576">Peroxisome</keyword>
<evidence type="ECO:0000256" key="1">
    <source>
        <dbReference type="ARBA" id="ARBA00004275"/>
    </source>
</evidence>
<comment type="similarity">
    <text evidence="2">Belongs to the ATP-dependent AMP-binding enzyme family.</text>
</comment>
<evidence type="ECO:0000313" key="7">
    <source>
        <dbReference type="EMBL" id="KAF0293602.1"/>
    </source>
</evidence>
<dbReference type="Gene3D" id="3.40.50.980">
    <property type="match status" value="1"/>
</dbReference>
<feature type="compositionally biased region" description="Polar residues" evidence="5">
    <location>
        <begin position="79"/>
        <end position="94"/>
    </location>
</feature>
<evidence type="ECO:0000256" key="2">
    <source>
        <dbReference type="ARBA" id="ARBA00006432"/>
    </source>
</evidence>
<protein>
    <submittedName>
        <fullName evidence="7">4-coumarate--CoA ligase 4</fullName>
    </submittedName>
</protein>
<dbReference type="GO" id="GO:0016405">
    <property type="term" value="F:CoA-ligase activity"/>
    <property type="evidence" value="ECO:0007669"/>
    <property type="project" value="TreeGrafter"/>
</dbReference>
<dbReference type="Pfam" id="PF00501">
    <property type="entry name" value="AMP-binding"/>
    <property type="match status" value="1"/>
</dbReference>
<dbReference type="SUPFAM" id="SSF56801">
    <property type="entry name" value="Acetyl-CoA synthetase-like"/>
    <property type="match status" value="1"/>
</dbReference>
<evidence type="ECO:0000259" key="6">
    <source>
        <dbReference type="Pfam" id="PF00501"/>
    </source>
</evidence>
<keyword evidence="8" id="KW-1185">Reference proteome</keyword>
<reference evidence="7 8" key="1">
    <citation type="submission" date="2019-07" db="EMBL/GenBank/DDBJ databases">
        <title>Draft genome assembly of a fouling barnacle, Amphibalanus amphitrite (Darwin, 1854): The first reference genome for Thecostraca.</title>
        <authorList>
            <person name="Kim W."/>
        </authorList>
    </citation>
    <scope>NUCLEOTIDE SEQUENCE [LARGE SCALE GENOMIC DNA]</scope>
    <source>
        <strain evidence="7">SNU_AA5</strain>
        <tissue evidence="7">Soma without cirri and trophi</tissue>
    </source>
</reference>